<name>A0A1H2YKR5_9RHOB</name>
<accession>A0A1H2YKR5</accession>
<keyword evidence="2" id="KW-1185">Reference proteome</keyword>
<reference evidence="1 2" key="1">
    <citation type="submission" date="2016-10" db="EMBL/GenBank/DDBJ databases">
        <authorList>
            <person name="de Groot N.N."/>
        </authorList>
    </citation>
    <scope>NUCLEOTIDE SEQUENCE [LARGE SCALE GENOMIC DNA]</scope>
    <source>
        <strain evidence="1 2">DSM 17890</strain>
    </source>
</reference>
<sequence length="52" mass="6179">MRGRDVIPMPESVGIDQGQVAAWRNEEHDSRIRKVTRVDPETWFFRMEASKY</sequence>
<proteinExistence type="predicted"/>
<gene>
    <name evidence="1" type="ORF">SAMN05444336_103160</name>
</gene>
<dbReference type="EMBL" id="FNMZ01000003">
    <property type="protein sequence ID" value="SDX05581.1"/>
    <property type="molecule type" value="Genomic_DNA"/>
</dbReference>
<evidence type="ECO:0000313" key="2">
    <source>
        <dbReference type="Proteomes" id="UP000199118"/>
    </source>
</evidence>
<dbReference type="STRING" id="356660.SAMN05444336_103160"/>
<dbReference type="AlphaFoldDB" id="A0A1H2YKR5"/>
<evidence type="ECO:0000313" key="1">
    <source>
        <dbReference type="EMBL" id="SDX05581.1"/>
    </source>
</evidence>
<protein>
    <submittedName>
        <fullName evidence="1">Uncharacterized protein</fullName>
    </submittedName>
</protein>
<dbReference type="Proteomes" id="UP000199118">
    <property type="component" value="Unassembled WGS sequence"/>
</dbReference>
<organism evidence="1 2">
    <name type="scientific">Albimonas donghaensis</name>
    <dbReference type="NCBI Taxonomy" id="356660"/>
    <lineage>
        <taxon>Bacteria</taxon>
        <taxon>Pseudomonadati</taxon>
        <taxon>Pseudomonadota</taxon>
        <taxon>Alphaproteobacteria</taxon>
        <taxon>Rhodobacterales</taxon>
        <taxon>Paracoccaceae</taxon>
        <taxon>Albimonas</taxon>
    </lineage>
</organism>